<dbReference type="PANTHER" id="PTHR12891">
    <property type="entry name" value="DNA REPAIR/TRANSCRIPTION PROTEIN MET18/MMS19"/>
    <property type="match status" value="1"/>
</dbReference>
<dbReference type="GO" id="GO:0006281">
    <property type="term" value="P:DNA repair"/>
    <property type="evidence" value="ECO:0007669"/>
    <property type="project" value="UniProtKB-UniRule"/>
</dbReference>
<dbReference type="GO" id="GO:0005819">
    <property type="term" value="C:spindle"/>
    <property type="evidence" value="ECO:0007669"/>
    <property type="project" value="UniProtKB-SubCell"/>
</dbReference>
<dbReference type="AlphaFoldDB" id="A0AAV8WVE9"/>
<organism evidence="3 4">
    <name type="scientific">Rhamnusium bicolor</name>
    <dbReference type="NCBI Taxonomy" id="1586634"/>
    <lineage>
        <taxon>Eukaryota</taxon>
        <taxon>Metazoa</taxon>
        <taxon>Ecdysozoa</taxon>
        <taxon>Arthropoda</taxon>
        <taxon>Hexapoda</taxon>
        <taxon>Insecta</taxon>
        <taxon>Pterygota</taxon>
        <taxon>Neoptera</taxon>
        <taxon>Endopterygota</taxon>
        <taxon>Coleoptera</taxon>
        <taxon>Polyphaga</taxon>
        <taxon>Cucujiformia</taxon>
        <taxon>Chrysomeloidea</taxon>
        <taxon>Cerambycidae</taxon>
        <taxon>Lepturinae</taxon>
        <taxon>Rhagiini</taxon>
        <taxon>Rhamnusium</taxon>
    </lineage>
</organism>
<dbReference type="PANTHER" id="PTHR12891:SF0">
    <property type="entry name" value="MMS19 NUCLEOTIDE EXCISION REPAIR PROTEIN HOMOLOG"/>
    <property type="match status" value="1"/>
</dbReference>
<comment type="subcellular location">
    <subcellularLocation>
        <location evidence="1">Cytoplasm</location>
        <location evidence="1">Cytoskeleton</location>
        <location evidence="1">Spindle</location>
    </subcellularLocation>
    <subcellularLocation>
        <location evidence="1">Nucleus</location>
    </subcellularLocation>
</comment>
<comment type="similarity">
    <text evidence="1">Belongs to the MET18/MMS19 family.</text>
</comment>
<dbReference type="GO" id="GO:0097361">
    <property type="term" value="C:cytosolic [4Fe-4S] assembly targeting complex"/>
    <property type="evidence" value="ECO:0007669"/>
    <property type="project" value="UniProtKB-UniRule"/>
</dbReference>
<dbReference type="InterPro" id="IPR039920">
    <property type="entry name" value="MMS19"/>
</dbReference>
<feature type="domain" description="MMS19 C-terminal" evidence="2">
    <location>
        <begin position="273"/>
        <end position="471"/>
    </location>
</feature>
<dbReference type="SUPFAM" id="SSF48371">
    <property type="entry name" value="ARM repeat"/>
    <property type="match status" value="1"/>
</dbReference>
<comment type="function">
    <text evidence="1">Key component of the cytosolic iron-sulfur protein assembly (CIA) complex, a multiprotein complex that mediates the incorporation of iron-sulfur cluster into apoproteins specifically involved in DNA metabolism and genomic integrity. In the CIA complex, MMS19 acts as an adapter between early-acting CIA components and a subset of cellular target iron-sulfur proteins.</text>
</comment>
<dbReference type="GO" id="GO:0005634">
    <property type="term" value="C:nucleus"/>
    <property type="evidence" value="ECO:0007669"/>
    <property type="project" value="UniProtKB-SubCell"/>
</dbReference>
<evidence type="ECO:0000256" key="1">
    <source>
        <dbReference type="RuleBase" id="RU367072"/>
    </source>
</evidence>
<name>A0AAV8WVE9_9CUCU</name>
<evidence type="ECO:0000313" key="4">
    <source>
        <dbReference type="Proteomes" id="UP001162156"/>
    </source>
</evidence>
<keyword evidence="1" id="KW-0206">Cytoskeleton</keyword>
<evidence type="ECO:0000313" key="3">
    <source>
        <dbReference type="EMBL" id="KAJ8929696.1"/>
    </source>
</evidence>
<dbReference type="EMBL" id="JANEYF010004910">
    <property type="protein sequence ID" value="KAJ8929696.1"/>
    <property type="molecule type" value="Genomic_DNA"/>
</dbReference>
<accession>A0AAV8WVE9</accession>
<protein>
    <recommendedName>
        <fullName evidence="1">MMS19 nucleotide excision repair protein</fullName>
    </recommendedName>
</protein>
<keyword evidence="1" id="KW-0234">DNA repair</keyword>
<dbReference type="InterPro" id="IPR024687">
    <property type="entry name" value="MMS19_C"/>
</dbReference>
<keyword evidence="1" id="KW-0539">Nucleus</keyword>
<reference evidence="3" key="1">
    <citation type="journal article" date="2023" name="Insect Mol. Biol.">
        <title>Genome sequencing provides insights into the evolution of gene families encoding plant cell wall-degrading enzymes in longhorned beetles.</title>
        <authorList>
            <person name="Shin N.R."/>
            <person name="Okamura Y."/>
            <person name="Kirsch R."/>
            <person name="Pauchet Y."/>
        </authorList>
    </citation>
    <scope>NUCLEOTIDE SEQUENCE</scope>
    <source>
        <strain evidence="3">RBIC_L_NR</strain>
    </source>
</reference>
<dbReference type="InterPro" id="IPR016024">
    <property type="entry name" value="ARM-type_fold"/>
</dbReference>
<sequence>MREGCSIFDTSSYTQHALEIWSQIQKEIFSDSDDEIKNESLRTLTTIINKISQSNEERFTSILKDISITVKGNLLPGSKLFEPSANILLYVALASQECATYMMKEVIPLLTNTFNIITPSAKKAIILKTVIPFVKAYLNQCNEVNLTEYEELETVPILCLKASMEEESSLKATGFDGLSDLVENLPLPIRMSVYRYLHKIIIIPQEQNVRISVLNCFKNLSTIYQDEINEYVLYKTKINDPCQLDLYLNALNVIANLNYFKDIVSDTLLYYAAENIHLAVVAVKNLKQLLEKESKNIAIIETFLQKRTVKKFVNYAITEDIINRNSNHELLLYIASILKILIGSQRCEIQSNIIKQQLHIIDNFKEKSEEVYVFLLDGLLSRFRKAVPLDHNILDMLTTISLTNKNDLVRDIATQLLANLINKQAEGEHLNHCLDIIKKHCLKTINSSKSNVIVTLSWITKALVMRNHFQGNLWTELVRIHPRTSYSLSETVIKFIVFV</sequence>
<dbReference type="GO" id="GO:0016226">
    <property type="term" value="P:iron-sulfur cluster assembly"/>
    <property type="evidence" value="ECO:0007669"/>
    <property type="project" value="UniProtKB-UniRule"/>
</dbReference>
<keyword evidence="1" id="KW-0963">Cytoplasm</keyword>
<comment type="caution">
    <text evidence="3">The sequence shown here is derived from an EMBL/GenBank/DDBJ whole genome shotgun (WGS) entry which is preliminary data.</text>
</comment>
<dbReference type="GO" id="GO:0051604">
    <property type="term" value="P:protein maturation"/>
    <property type="evidence" value="ECO:0007669"/>
    <property type="project" value="UniProtKB-UniRule"/>
</dbReference>
<dbReference type="Proteomes" id="UP001162156">
    <property type="component" value="Unassembled WGS sequence"/>
</dbReference>
<keyword evidence="4" id="KW-1185">Reference proteome</keyword>
<gene>
    <name evidence="3" type="ORF">NQ314_017590</name>
</gene>
<dbReference type="Pfam" id="PF12460">
    <property type="entry name" value="MMS19_C"/>
    <property type="match status" value="1"/>
</dbReference>
<comment type="subunit">
    <text evidence="1">Component of the CIA complex.</text>
</comment>
<evidence type="ECO:0000259" key="2">
    <source>
        <dbReference type="Pfam" id="PF12460"/>
    </source>
</evidence>
<proteinExistence type="inferred from homology"/>
<keyword evidence="1" id="KW-0227">DNA damage</keyword>